<dbReference type="Proteomes" id="UP000245474">
    <property type="component" value="Unassembled WGS sequence"/>
</dbReference>
<organism evidence="2 3">
    <name type="scientific">Sediminicurvatus halobius</name>
    <dbReference type="NCBI Taxonomy" id="2182432"/>
    <lineage>
        <taxon>Bacteria</taxon>
        <taxon>Pseudomonadati</taxon>
        <taxon>Pseudomonadota</taxon>
        <taxon>Gammaproteobacteria</taxon>
        <taxon>Chromatiales</taxon>
        <taxon>Ectothiorhodospiraceae</taxon>
        <taxon>Sediminicurvatus</taxon>
    </lineage>
</organism>
<dbReference type="GO" id="GO:0043683">
    <property type="term" value="P:type IV pilus assembly"/>
    <property type="evidence" value="ECO:0007669"/>
    <property type="project" value="InterPro"/>
</dbReference>
<dbReference type="InterPro" id="IPR032092">
    <property type="entry name" value="PilW"/>
</dbReference>
<keyword evidence="1" id="KW-0812">Transmembrane</keyword>
<accession>A0A2U2N848</accession>
<gene>
    <name evidence="2" type="ORF">DEM34_02365</name>
</gene>
<name>A0A2U2N848_9GAMM</name>
<proteinExistence type="predicted"/>
<dbReference type="SUPFAM" id="SSF54523">
    <property type="entry name" value="Pili subunits"/>
    <property type="match status" value="1"/>
</dbReference>
<sequence length="366" mass="39046">MKYRPRAHGQSGLSLVELMVAMLIGLVLLAGVVQVYLGSRQSQRTTENLGRMQENARFASDLLSRELRMAGFMPCRKTGNFANVLNGGSGNTLTDFAGGPITGYAEGDDTFPGVSFGSSPGDRVNGTEAFILRGGGDTTYAVNNHQPAASSAAFFLNDLHDLQDGDIVLVCDTEQSSLFQVTNANSANVTVVHNTGGSVSPGNCTKGLGSPVTCTSTGTPYTYGDDAQMVKFEAVGYYIGVSRSGETTSLYERRASISSGGISASSRELVEHIENMQLRYGEDDDDDGSPERYVEAGSVSDWNNVVAVRLGLLAQTPEAVANNNDDREYVVAETQIGPSTTVSHAGDRRLRYAFNTTVRIRNGGFE</sequence>
<reference evidence="2 3" key="1">
    <citation type="submission" date="2018-05" db="EMBL/GenBank/DDBJ databases">
        <title>Spiribacter halobius sp. nov., a moderately halophilic bacterium isolated from marine solar saltern.</title>
        <authorList>
            <person name="Zheng W.-S."/>
            <person name="Lu D.-C."/>
            <person name="Du Z.-J."/>
        </authorList>
    </citation>
    <scope>NUCLEOTIDE SEQUENCE [LARGE SCALE GENOMIC DNA]</scope>
    <source>
        <strain evidence="2 3">E85</strain>
    </source>
</reference>
<dbReference type="NCBIfam" id="TIGR02532">
    <property type="entry name" value="IV_pilin_GFxxxE"/>
    <property type="match status" value="1"/>
</dbReference>
<evidence type="ECO:0000256" key="1">
    <source>
        <dbReference type="SAM" id="Phobius"/>
    </source>
</evidence>
<evidence type="ECO:0000313" key="2">
    <source>
        <dbReference type="EMBL" id="PWG65273.1"/>
    </source>
</evidence>
<keyword evidence="1" id="KW-1133">Transmembrane helix</keyword>
<dbReference type="InterPro" id="IPR012902">
    <property type="entry name" value="N_methyl_site"/>
</dbReference>
<protein>
    <submittedName>
        <fullName evidence="2">Pilus assembly protein PilW</fullName>
    </submittedName>
</protein>
<feature type="transmembrane region" description="Helical" evidence="1">
    <location>
        <begin position="12"/>
        <end position="37"/>
    </location>
</feature>
<dbReference type="EMBL" id="QFFI01000003">
    <property type="protein sequence ID" value="PWG65273.1"/>
    <property type="molecule type" value="Genomic_DNA"/>
</dbReference>
<dbReference type="InterPro" id="IPR045584">
    <property type="entry name" value="Pilin-like"/>
</dbReference>
<dbReference type="Pfam" id="PF16074">
    <property type="entry name" value="PilW"/>
    <property type="match status" value="1"/>
</dbReference>
<dbReference type="RefSeq" id="WP_109676144.1">
    <property type="nucleotide sequence ID" value="NZ_QFFI01000003.1"/>
</dbReference>
<dbReference type="PROSITE" id="PS00409">
    <property type="entry name" value="PROKAR_NTER_METHYL"/>
    <property type="match status" value="1"/>
</dbReference>
<evidence type="ECO:0000313" key="3">
    <source>
        <dbReference type="Proteomes" id="UP000245474"/>
    </source>
</evidence>
<dbReference type="AlphaFoldDB" id="A0A2U2N848"/>
<keyword evidence="3" id="KW-1185">Reference proteome</keyword>
<comment type="caution">
    <text evidence="2">The sequence shown here is derived from an EMBL/GenBank/DDBJ whole genome shotgun (WGS) entry which is preliminary data.</text>
</comment>
<dbReference type="Pfam" id="PF07963">
    <property type="entry name" value="N_methyl"/>
    <property type="match status" value="1"/>
</dbReference>
<keyword evidence="1" id="KW-0472">Membrane</keyword>